<evidence type="ECO:0000256" key="16">
    <source>
        <dbReference type="HAMAP-Rule" id="MF_00404"/>
    </source>
</evidence>
<evidence type="ECO:0000256" key="6">
    <source>
        <dbReference type="ARBA" id="ARBA00022448"/>
    </source>
</evidence>
<dbReference type="EMBL" id="ARZY01000007">
    <property type="protein sequence ID" value="EWH10990.1"/>
    <property type="molecule type" value="Genomic_DNA"/>
</dbReference>
<comment type="caution">
    <text evidence="18">The sequence shown here is derived from an EMBL/GenBank/DDBJ whole genome shotgun (WGS) entry which is preliminary data.</text>
</comment>
<name>W7R046_9ALTE</name>
<evidence type="ECO:0000256" key="13">
    <source>
        <dbReference type="ARBA" id="ARBA00023136"/>
    </source>
</evidence>
<reference evidence="18 19" key="1">
    <citation type="journal article" date="2014" name="Genome Announc.">
        <title>Draft Genome Sequence of the Agar-Degrading Bacterium Catenovulum sp. Strain DS-2, Isolated from Intestines of Haliotis diversicolor.</title>
        <authorList>
            <person name="Shan D."/>
            <person name="Li X."/>
            <person name="Gu Z."/>
            <person name="Wei G."/>
            <person name="Gao Z."/>
            <person name="Shao Z."/>
        </authorList>
    </citation>
    <scope>NUCLEOTIDE SEQUENCE [LARGE SCALE GENOMIC DNA]</scope>
    <source>
        <strain evidence="18 19">DS-2</strain>
    </source>
</reference>
<comment type="cofactor">
    <cofactor evidence="1 16 17">
        <name>Na(+)</name>
        <dbReference type="ChEBI" id="CHEBI:29101"/>
    </cofactor>
</comment>
<evidence type="ECO:0000256" key="7">
    <source>
        <dbReference type="ARBA" id="ARBA00022475"/>
    </source>
</evidence>
<dbReference type="GO" id="GO:0036376">
    <property type="term" value="P:sodium ion export across plasma membrane"/>
    <property type="evidence" value="ECO:0007669"/>
    <property type="project" value="InterPro"/>
</dbReference>
<keyword evidence="11 16" id="KW-0915">Sodium</keyword>
<evidence type="ECO:0000256" key="4">
    <source>
        <dbReference type="ARBA" id="ARBA00005844"/>
    </source>
</evidence>
<evidence type="ECO:0000256" key="14">
    <source>
        <dbReference type="ARBA" id="ARBA00023201"/>
    </source>
</evidence>
<evidence type="ECO:0000256" key="8">
    <source>
        <dbReference type="ARBA" id="ARBA00022692"/>
    </source>
</evidence>
<keyword evidence="12 16" id="KW-0406">Ion transport</keyword>
<keyword evidence="19" id="KW-1185">Reference proteome</keyword>
<dbReference type="RefSeq" id="WP_035013666.1">
    <property type="nucleotide sequence ID" value="NZ_ARZY01000007.1"/>
</dbReference>
<keyword evidence="6 16" id="KW-0813">Transport</keyword>
<comment type="subunit">
    <text evidence="5 16">Heterotrimer of an alpha, a beta and a gamma subunit.</text>
</comment>
<dbReference type="eggNOG" id="COG3630">
    <property type="taxonomic scope" value="Bacteria"/>
</dbReference>
<keyword evidence="7 16" id="KW-1003">Cell membrane</keyword>
<evidence type="ECO:0000256" key="11">
    <source>
        <dbReference type="ARBA" id="ARBA00023053"/>
    </source>
</evidence>
<feature type="transmembrane region" description="Helical" evidence="16 17">
    <location>
        <begin position="12"/>
        <end position="34"/>
    </location>
</feature>
<proteinExistence type="inferred from homology"/>
<organism evidence="18 19">
    <name type="scientific">Catenovulum agarivorans DS-2</name>
    <dbReference type="NCBI Taxonomy" id="1328313"/>
    <lineage>
        <taxon>Bacteria</taxon>
        <taxon>Pseudomonadati</taxon>
        <taxon>Pseudomonadota</taxon>
        <taxon>Gammaproteobacteria</taxon>
        <taxon>Alteromonadales</taxon>
        <taxon>Alteromonadaceae</taxon>
        <taxon>Catenovulum</taxon>
    </lineage>
</organism>
<evidence type="ECO:0000256" key="17">
    <source>
        <dbReference type="RuleBase" id="RU004278"/>
    </source>
</evidence>
<dbReference type="GO" id="GO:0005886">
    <property type="term" value="C:plasma membrane"/>
    <property type="evidence" value="ECO:0007669"/>
    <property type="project" value="UniProtKB-SubCell"/>
</dbReference>
<evidence type="ECO:0000313" key="19">
    <source>
        <dbReference type="Proteomes" id="UP000019276"/>
    </source>
</evidence>
<dbReference type="EC" id="7.2.4.2" evidence="16"/>
<dbReference type="GO" id="GO:0015081">
    <property type="term" value="F:sodium ion transmembrane transporter activity"/>
    <property type="evidence" value="ECO:0007669"/>
    <property type="project" value="UniProtKB-UniRule"/>
</dbReference>
<gene>
    <name evidence="16" type="primary">oadG</name>
    <name evidence="18" type="ORF">DS2_05460</name>
</gene>
<dbReference type="Pfam" id="PF04277">
    <property type="entry name" value="OAD_gamma"/>
    <property type="match status" value="1"/>
</dbReference>
<comment type="catalytic activity">
    <reaction evidence="15 16 17">
        <text>oxaloacetate + 2 Na(+)(in) + H(+) = pyruvate + 2 Na(+)(out) + CO2</text>
        <dbReference type="Rhea" id="RHEA:57724"/>
        <dbReference type="ChEBI" id="CHEBI:15361"/>
        <dbReference type="ChEBI" id="CHEBI:15378"/>
        <dbReference type="ChEBI" id="CHEBI:16452"/>
        <dbReference type="ChEBI" id="CHEBI:16526"/>
        <dbReference type="ChEBI" id="CHEBI:29101"/>
        <dbReference type="EC" id="7.2.4.2"/>
    </reaction>
</comment>
<dbReference type="Proteomes" id="UP000019276">
    <property type="component" value="Unassembled WGS sequence"/>
</dbReference>
<evidence type="ECO:0000256" key="2">
    <source>
        <dbReference type="ARBA" id="ARBA00003002"/>
    </source>
</evidence>
<dbReference type="GO" id="GO:0008948">
    <property type="term" value="F:oxaloacetate decarboxylase activity"/>
    <property type="evidence" value="ECO:0007669"/>
    <property type="project" value="UniProtKB-UniRule"/>
</dbReference>
<dbReference type="HAMAP" id="MF_00404">
    <property type="entry name" value="OadG"/>
    <property type="match status" value="1"/>
</dbReference>
<evidence type="ECO:0000256" key="10">
    <source>
        <dbReference type="ARBA" id="ARBA00022989"/>
    </source>
</evidence>
<keyword evidence="8 16" id="KW-0812">Transmembrane</keyword>
<dbReference type="NCBIfam" id="TIGR01195">
    <property type="entry name" value="oadG_fam"/>
    <property type="match status" value="1"/>
</dbReference>
<evidence type="ECO:0000256" key="12">
    <source>
        <dbReference type="ARBA" id="ARBA00023065"/>
    </source>
</evidence>
<dbReference type="NCBIfam" id="NF003004">
    <property type="entry name" value="PRK03814.1"/>
    <property type="match status" value="1"/>
</dbReference>
<comment type="subcellular location">
    <subcellularLocation>
        <location evidence="3 16 17">Cell membrane</location>
        <topology evidence="3 16 17">Single-pass membrane protein</topology>
    </subcellularLocation>
</comment>
<keyword evidence="9 16" id="KW-1278">Translocase</keyword>
<evidence type="ECO:0000256" key="3">
    <source>
        <dbReference type="ARBA" id="ARBA00004162"/>
    </source>
</evidence>
<evidence type="ECO:0000256" key="1">
    <source>
        <dbReference type="ARBA" id="ARBA00001959"/>
    </source>
</evidence>
<dbReference type="InterPro" id="IPR005899">
    <property type="entry name" value="Na_pump_deCOase"/>
</dbReference>
<evidence type="ECO:0000256" key="9">
    <source>
        <dbReference type="ARBA" id="ARBA00022967"/>
    </source>
</evidence>
<comment type="function">
    <text evidence="2 16 17">Catalyzes the decarboxylation of oxaloacetate coupled to Na(+) translocation.</text>
</comment>
<dbReference type="InterPro" id="IPR023424">
    <property type="entry name" value="OadG"/>
</dbReference>
<keyword evidence="13 16" id="KW-0472">Membrane</keyword>
<dbReference type="STRING" id="1328313.DS2_05460"/>
<evidence type="ECO:0000256" key="15">
    <source>
        <dbReference type="ARBA" id="ARBA00048176"/>
    </source>
</evidence>
<evidence type="ECO:0000256" key="5">
    <source>
        <dbReference type="ARBA" id="ARBA00011869"/>
    </source>
</evidence>
<protein>
    <recommendedName>
        <fullName evidence="16">Probable oxaloacetate decarboxylase gamma chain</fullName>
        <ecNumber evidence="16">7.2.4.2</ecNumber>
    </recommendedName>
</protein>
<keyword evidence="14 16" id="KW-0739">Sodium transport</keyword>
<sequence length="87" mass="9478">MENNLSSVLLEAANLLFIGMSVVFVFLGILIFLIKLMSHLFAGEIPAPNKVNVPNRPSVKSTGANQDKKVVAAISAAVHQYRQDNKQ</sequence>
<dbReference type="AlphaFoldDB" id="W7R046"/>
<keyword evidence="10 16" id="KW-1133">Transmembrane helix</keyword>
<evidence type="ECO:0000313" key="18">
    <source>
        <dbReference type="EMBL" id="EWH10990.1"/>
    </source>
</evidence>
<accession>W7R046</accession>
<comment type="similarity">
    <text evidence="4 16 17">Belongs to the OadG family.</text>
</comment>
<dbReference type="OrthoDB" id="6215597at2"/>
<dbReference type="GO" id="GO:0015451">
    <property type="term" value="F:decarboxylation-driven active transmembrane transporter activity"/>
    <property type="evidence" value="ECO:0007669"/>
    <property type="project" value="UniProtKB-EC"/>
</dbReference>